<accession>A0ACB9SXX0</accession>
<evidence type="ECO:0000313" key="1">
    <source>
        <dbReference type="EMBL" id="KAI4459382.1"/>
    </source>
</evidence>
<dbReference type="Proteomes" id="UP001056778">
    <property type="component" value="Chromosome 6"/>
</dbReference>
<keyword evidence="2" id="KW-1185">Reference proteome</keyword>
<name>A0ACB9SXX0_HOLOL</name>
<reference evidence="1" key="1">
    <citation type="submission" date="2022-04" db="EMBL/GenBank/DDBJ databases">
        <title>Chromosome-scale genome assembly of Holotrichia oblita Faldermann.</title>
        <authorList>
            <person name="Rongchong L."/>
        </authorList>
    </citation>
    <scope>NUCLEOTIDE SEQUENCE</scope>
    <source>
        <strain evidence="1">81SQS9</strain>
    </source>
</reference>
<sequence>MSTSMPLLRTAKTQKCSTKIDALEESLIRLEEEKMEYLKRKEENRQRRQQITEENAGRKEIDEDQSFFNSIVPHLKTMDANSKILLRIGVLQLLQKHLPQTRTNSAQSSTEPQFTELQIIRPPSNQPAYVPHNFNSPNNTMMALRWGIASAGKISHDFVAAVHTLPSSDHEVIAVAARSYDIASKFAQIHNIPKYYEGYEGLAMDNDVDVVYVGAIHPKHYSITKLMLESGKHVLCEKPFTMNEHQTSELLQLAKMKNLFLMEAIWSRCFPIYHQLEQEIEAGIIGDVIYINVCLGFPLQDIPRCVNKDLGGGGILDVGVYTVQFIQYVYRGYRPRKFVGSGQLNEHGTDDTAGAIITYSDDKIGIISCSTKALLPNEAIIVGTKGTIRIPTFWCPTKMITPEKAYEYELPKTKLPLNFHNGGGMAYEAEEVRRCINLGLLESPRMPHSETLELSSLLDLYRKQVGVIYDKDDL</sequence>
<dbReference type="EMBL" id="CM043020">
    <property type="protein sequence ID" value="KAI4459382.1"/>
    <property type="molecule type" value="Genomic_DNA"/>
</dbReference>
<protein>
    <submittedName>
        <fullName evidence="1">Oxidoreductase</fullName>
    </submittedName>
</protein>
<comment type="caution">
    <text evidence="1">The sequence shown here is derived from an EMBL/GenBank/DDBJ whole genome shotgun (WGS) entry which is preliminary data.</text>
</comment>
<proteinExistence type="predicted"/>
<gene>
    <name evidence="1" type="ORF">MML48_6g00002553</name>
</gene>
<organism evidence="1 2">
    <name type="scientific">Holotrichia oblita</name>
    <name type="common">Chafer beetle</name>
    <dbReference type="NCBI Taxonomy" id="644536"/>
    <lineage>
        <taxon>Eukaryota</taxon>
        <taxon>Metazoa</taxon>
        <taxon>Ecdysozoa</taxon>
        <taxon>Arthropoda</taxon>
        <taxon>Hexapoda</taxon>
        <taxon>Insecta</taxon>
        <taxon>Pterygota</taxon>
        <taxon>Neoptera</taxon>
        <taxon>Endopterygota</taxon>
        <taxon>Coleoptera</taxon>
        <taxon>Polyphaga</taxon>
        <taxon>Scarabaeiformia</taxon>
        <taxon>Scarabaeidae</taxon>
        <taxon>Melolonthinae</taxon>
        <taxon>Holotrichia</taxon>
    </lineage>
</organism>
<evidence type="ECO:0000313" key="2">
    <source>
        <dbReference type="Proteomes" id="UP001056778"/>
    </source>
</evidence>